<evidence type="ECO:0000256" key="2">
    <source>
        <dbReference type="SAM" id="Phobius"/>
    </source>
</evidence>
<proteinExistence type="predicted"/>
<keyword evidence="2" id="KW-0812">Transmembrane</keyword>
<keyword evidence="4" id="KW-1185">Reference proteome</keyword>
<keyword evidence="2" id="KW-1133">Transmembrane helix</keyword>
<keyword evidence="2" id="KW-0472">Membrane</keyword>
<comment type="caution">
    <text evidence="3">The sequence shown here is derived from an EMBL/GenBank/DDBJ whole genome shotgun (WGS) entry which is preliminary data.</text>
</comment>
<organism evidence="3 4">
    <name type="scientific">Chionoecetes opilio</name>
    <name type="common">Atlantic snow crab</name>
    <name type="synonym">Cancer opilio</name>
    <dbReference type="NCBI Taxonomy" id="41210"/>
    <lineage>
        <taxon>Eukaryota</taxon>
        <taxon>Metazoa</taxon>
        <taxon>Ecdysozoa</taxon>
        <taxon>Arthropoda</taxon>
        <taxon>Crustacea</taxon>
        <taxon>Multicrustacea</taxon>
        <taxon>Malacostraca</taxon>
        <taxon>Eumalacostraca</taxon>
        <taxon>Eucarida</taxon>
        <taxon>Decapoda</taxon>
        <taxon>Pleocyemata</taxon>
        <taxon>Brachyura</taxon>
        <taxon>Eubrachyura</taxon>
        <taxon>Majoidea</taxon>
        <taxon>Majidae</taxon>
        <taxon>Chionoecetes</taxon>
    </lineage>
</organism>
<dbReference type="EMBL" id="JACEEZ010020494">
    <property type="protein sequence ID" value="KAG0714494.1"/>
    <property type="molecule type" value="Genomic_DNA"/>
</dbReference>
<reference evidence="3" key="1">
    <citation type="submission" date="2020-07" db="EMBL/GenBank/DDBJ databases">
        <title>The High-quality genome of the commercially important snow crab, Chionoecetes opilio.</title>
        <authorList>
            <person name="Jeong J.-H."/>
            <person name="Ryu S."/>
        </authorList>
    </citation>
    <scope>NUCLEOTIDE SEQUENCE</scope>
    <source>
        <strain evidence="3">MADBK_172401_WGS</strain>
        <tissue evidence="3">Digestive gland</tissue>
    </source>
</reference>
<accession>A0A8J4XZ99</accession>
<protein>
    <submittedName>
        <fullName evidence="3">Uncharacterized protein</fullName>
    </submittedName>
</protein>
<feature type="region of interest" description="Disordered" evidence="1">
    <location>
        <begin position="1"/>
        <end position="33"/>
    </location>
</feature>
<name>A0A8J4XZ99_CHIOP</name>
<dbReference type="Proteomes" id="UP000770661">
    <property type="component" value="Unassembled WGS sequence"/>
</dbReference>
<feature type="transmembrane region" description="Helical" evidence="2">
    <location>
        <begin position="96"/>
        <end position="119"/>
    </location>
</feature>
<feature type="compositionally biased region" description="Polar residues" evidence="1">
    <location>
        <begin position="1"/>
        <end position="14"/>
    </location>
</feature>
<evidence type="ECO:0000313" key="4">
    <source>
        <dbReference type="Proteomes" id="UP000770661"/>
    </source>
</evidence>
<dbReference type="AlphaFoldDB" id="A0A8J4XZ99"/>
<evidence type="ECO:0000313" key="3">
    <source>
        <dbReference type="EMBL" id="KAG0714494.1"/>
    </source>
</evidence>
<gene>
    <name evidence="3" type="ORF">GWK47_001567</name>
</gene>
<sequence length="294" mass="32523">MMSDCTSVSDSESVAVTDLEYDPQSDTERNDAGRVYYEENEPQIVMGSYMFEPEYEVDEQVLAEPEPSPPKSCANQNYRGVDGVVARLSKVSTGGLPITITIITIITTTITIIITIITFTTTTITITTITTTSHHTIATTPFIHMFPLLPPQIIHYPHFPPVPPPTLTAQGLMAVLLKSFARAGESVRQALSDSLLLNATSAPPGAAPPGLAKEKYWNSLANIMDALLEFEHFDLLDAAEAERIRLPRRIVKDRLDLFLSLTEEEFTSRFRLSKHSARTLLDDLNLPEAYDARG</sequence>
<evidence type="ECO:0000256" key="1">
    <source>
        <dbReference type="SAM" id="MobiDB-lite"/>
    </source>
</evidence>
<dbReference type="OrthoDB" id="115781at2759"/>